<proteinExistence type="predicted"/>
<keyword evidence="3" id="KW-0804">Transcription</keyword>
<dbReference type="Pfam" id="PF20240">
    <property type="entry name" value="DUF6597"/>
    <property type="match status" value="1"/>
</dbReference>
<evidence type="ECO:0000313" key="5">
    <source>
        <dbReference type="EMBL" id="TLC98547.1"/>
    </source>
</evidence>
<evidence type="ECO:0000259" key="4">
    <source>
        <dbReference type="PROSITE" id="PS01124"/>
    </source>
</evidence>
<dbReference type="PROSITE" id="PS01124">
    <property type="entry name" value="HTH_ARAC_FAMILY_2"/>
    <property type="match status" value="1"/>
</dbReference>
<dbReference type="SMART" id="SM00342">
    <property type="entry name" value="HTH_ARAC"/>
    <property type="match status" value="1"/>
</dbReference>
<evidence type="ECO:0000256" key="2">
    <source>
        <dbReference type="ARBA" id="ARBA00023125"/>
    </source>
</evidence>
<dbReference type="STRING" id="180332.GCA_000797495_00101"/>
<dbReference type="GO" id="GO:0003700">
    <property type="term" value="F:DNA-binding transcription factor activity"/>
    <property type="evidence" value="ECO:0007669"/>
    <property type="project" value="InterPro"/>
</dbReference>
<dbReference type="RefSeq" id="WP_138003772.1">
    <property type="nucleotide sequence ID" value="NZ_QGQD01000092.1"/>
</dbReference>
<feature type="domain" description="HTH araC/xylS-type" evidence="4">
    <location>
        <begin position="172"/>
        <end position="275"/>
    </location>
</feature>
<dbReference type="GO" id="GO:0043565">
    <property type="term" value="F:sequence-specific DNA binding"/>
    <property type="evidence" value="ECO:0007669"/>
    <property type="project" value="InterPro"/>
</dbReference>
<dbReference type="SUPFAM" id="SSF46689">
    <property type="entry name" value="Homeodomain-like"/>
    <property type="match status" value="1"/>
</dbReference>
<organism evidence="5 6">
    <name type="scientific">Robinsoniella peoriensis</name>
    <dbReference type="NCBI Taxonomy" id="180332"/>
    <lineage>
        <taxon>Bacteria</taxon>
        <taxon>Bacillati</taxon>
        <taxon>Bacillota</taxon>
        <taxon>Clostridia</taxon>
        <taxon>Lachnospirales</taxon>
        <taxon>Lachnospiraceae</taxon>
        <taxon>Robinsoniella</taxon>
    </lineage>
</organism>
<dbReference type="PANTHER" id="PTHR43280">
    <property type="entry name" value="ARAC-FAMILY TRANSCRIPTIONAL REGULATOR"/>
    <property type="match status" value="1"/>
</dbReference>
<keyword evidence="6" id="KW-1185">Reference proteome</keyword>
<dbReference type="Gene3D" id="1.10.10.60">
    <property type="entry name" value="Homeodomain-like"/>
    <property type="match status" value="1"/>
</dbReference>
<name>A0A4V6HRC8_9FIRM</name>
<dbReference type="Proteomes" id="UP000306509">
    <property type="component" value="Unassembled WGS sequence"/>
</dbReference>
<evidence type="ECO:0000256" key="1">
    <source>
        <dbReference type="ARBA" id="ARBA00023015"/>
    </source>
</evidence>
<accession>A0A4V6HRC8</accession>
<sequence length="286" mass="32770">MIDKTAISNYYDNRRILLKTDDYLYVLPDTALNPYISNYTLTFPNENIISDQYTVIPHGSSTLVFHFDGNKMEGDLFGAATITNTVGKQAKDAILILIIEFQPWGLFPFIKENQADLADKTFSLALFQKSLQNFIFEIIEKSGSVDFLFSELDKLLLMYIAKNYENEQYQENQGLKMAANHIIRAGGSISSKDIAKSVHYSERHLNRIFKQYIGTSTKSFARLVRVNKAIQLLQNTNAPTTIAHVADLMEYYDHSHFTRDFKLICGVTPAQYLENMSDFYNEISKF</sequence>
<reference evidence="5 6" key="1">
    <citation type="journal article" date="2019" name="Anaerobe">
        <title>Detection of Robinsoniella peoriensis in multiple bone samples of a trauma patient.</title>
        <authorList>
            <person name="Schrottner P."/>
            <person name="Hartwich K."/>
            <person name="Bunk B."/>
            <person name="Schober I."/>
            <person name="Helbig S."/>
            <person name="Rudolph W.W."/>
            <person name="Gunzer F."/>
        </authorList>
    </citation>
    <scope>NUCLEOTIDE SEQUENCE [LARGE SCALE GENOMIC DNA]</scope>
    <source>
        <strain evidence="5 6">DSM 106044</strain>
    </source>
</reference>
<dbReference type="InterPro" id="IPR046532">
    <property type="entry name" value="DUF6597"/>
</dbReference>
<keyword evidence="1" id="KW-0805">Transcription regulation</keyword>
<protein>
    <submittedName>
        <fullName evidence="5">DNA-binding transcriptional regulator AraC</fullName>
    </submittedName>
</protein>
<evidence type="ECO:0000313" key="6">
    <source>
        <dbReference type="Proteomes" id="UP000306509"/>
    </source>
</evidence>
<comment type="caution">
    <text evidence="5">The sequence shown here is derived from an EMBL/GenBank/DDBJ whole genome shotgun (WGS) entry which is preliminary data.</text>
</comment>
<dbReference type="AlphaFoldDB" id="A0A4V6HRC8"/>
<dbReference type="Pfam" id="PF12833">
    <property type="entry name" value="HTH_18"/>
    <property type="match status" value="1"/>
</dbReference>
<evidence type="ECO:0000256" key="3">
    <source>
        <dbReference type="ARBA" id="ARBA00023163"/>
    </source>
</evidence>
<keyword evidence="2 5" id="KW-0238">DNA-binding</keyword>
<dbReference type="PANTHER" id="PTHR43280:SF2">
    <property type="entry name" value="HTH-TYPE TRANSCRIPTIONAL REGULATOR EXSA"/>
    <property type="match status" value="1"/>
</dbReference>
<dbReference type="InterPro" id="IPR018060">
    <property type="entry name" value="HTH_AraC"/>
</dbReference>
<dbReference type="InterPro" id="IPR009057">
    <property type="entry name" value="Homeodomain-like_sf"/>
</dbReference>
<gene>
    <name evidence="5" type="ORF">DSM106044_04657</name>
</gene>
<dbReference type="EMBL" id="QGQD01000092">
    <property type="protein sequence ID" value="TLC98547.1"/>
    <property type="molecule type" value="Genomic_DNA"/>
</dbReference>